<dbReference type="PROSITE" id="PS52016">
    <property type="entry name" value="TONB_DEPENDENT_REC_3"/>
    <property type="match status" value="1"/>
</dbReference>
<keyword evidence="4 7" id="KW-0812">Transmembrane</keyword>
<dbReference type="InterPro" id="IPR037066">
    <property type="entry name" value="Plug_dom_sf"/>
</dbReference>
<reference evidence="11" key="1">
    <citation type="submission" date="2020-02" db="EMBL/GenBank/DDBJ databases">
        <authorList>
            <person name="Meier V. D."/>
        </authorList>
    </citation>
    <scope>NUCLEOTIDE SEQUENCE</scope>
    <source>
        <strain evidence="11">AVDCRST_MAG56</strain>
    </source>
</reference>
<dbReference type="Gene3D" id="2.40.170.20">
    <property type="entry name" value="TonB-dependent receptor, beta-barrel domain"/>
    <property type="match status" value="1"/>
</dbReference>
<dbReference type="Gene3D" id="2.170.130.10">
    <property type="entry name" value="TonB-dependent receptor, plug domain"/>
    <property type="match status" value="1"/>
</dbReference>
<keyword evidence="3 7" id="KW-1134">Transmembrane beta strand</keyword>
<evidence type="ECO:0000256" key="6">
    <source>
        <dbReference type="ARBA" id="ARBA00023237"/>
    </source>
</evidence>
<evidence type="ECO:0000256" key="3">
    <source>
        <dbReference type="ARBA" id="ARBA00022452"/>
    </source>
</evidence>
<evidence type="ECO:0000256" key="7">
    <source>
        <dbReference type="PROSITE-ProRule" id="PRU01360"/>
    </source>
</evidence>
<dbReference type="InterPro" id="IPR012910">
    <property type="entry name" value="Plug_dom"/>
</dbReference>
<organism evidence="11">
    <name type="scientific">uncultured Cytophagales bacterium</name>
    <dbReference type="NCBI Taxonomy" id="158755"/>
    <lineage>
        <taxon>Bacteria</taxon>
        <taxon>Pseudomonadati</taxon>
        <taxon>Bacteroidota</taxon>
        <taxon>Sphingobacteriia</taxon>
        <taxon>Sphingobacteriales</taxon>
        <taxon>environmental samples</taxon>
    </lineage>
</organism>
<dbReference type="SUPFAM" id="SSF56935">
    <property type="entry name" value="Porins"/>
    <property type="match status" value="1"/>
</dbReference>
<dbReference type="Gene3D" id="3.55.50.30">
    <property type="match status" value="1"/>
</dbReference>
<comment type="subcellular location">
    <subcellularLocation>
        <location evidence="1 7">Cell outer membrane</location>
        <topology evidence="1 7">Multi-pass membrane protein</topology>
    </subcellularLocation>
</comment>
<comment type="similarity">
    <text evidence="7">Belongs to the TonB-dependent receptor family.</text>
</comment>
<dbReference type="GO" id="GO:0009279">
    <property type="term" value="C:cell outer membrane"/>
    <property type="evidence" value="ECO:0007669"/>
    <property type="project" value="UniProtKB-SubCell"/>
</dbReference>
<dbReference type="SUPFAM" id="SSF49464">
    <property type="entry name" value="Carboxypeptidase regulatory domain-like"/>
    <property type="match status" value="1"/>
</dbReference>
<accession>A0A6J4HM47</accession>
<dbReference type="Gene3D" id="2.60.40.1120">
    <property type="entry name" value="Carboxypeptidase-like, regulatory domain"/>
    <property type="match status" value="1"/>
</dbReference>
<dbReference type="NCBIfam" id="TIGR04057">
    <property type="entry name" value="SusC_RagA_signa"/>
    <property type="match status" value="1"/>
</dbReference>
<feature type="region of interest" description="Disordered" evidence="8">
    <location>
        <begin position="114"/>
        <end position="148"/>
    </location>
</feature>
<feature type="region of interest" description="Disordered" evidence="8">
    <location>
        <begin position="1134"/>
        <end position="1153"/>
    </location>
</feature>
<feature type="domain" description="TonB-dependent receptor plug" evidence="10">
    <location>
        <begin position="245"/>
        <end position="350"/>
    </location>
</feature>
<sequence length="1172" mass="126775">MKKPFTCCLLLLCGYHLPLPAQTLAASIRPTHQWEVQGELISLKDALVRLEAKYKVSIMYDSKLVHNKTVKLKKQAVNSLAEELERVLSDSGLSYDRISDTFYVILSAAHSKAGGNNAGSKPGNPADGPLLNHTGGHPAGPGGLLPEHAAPAAVGITGRVTDAQGDGLPGVTVLLRGTTTGSTTNAEGNYSLDVPDRSGTLVFSSIGYVTREEPVGNRSVIDVTLAADTKALEEVVVVGYGEQKRSDLTGAVSSVSAKDIQRLAVPTLNQAIQGRAPGVYVTRNSGAPGSGAEIFIRGAGSIRGSEPLWIIDGVRTSPGPNFNMNDVEAIEILKDASAASIYGAAAANGVIIVTTKRGSKGAPKVSFNGYAGTSSPIGLPQMLNTEEYALLRNEAYDLAGKPRIPAFADPANLPPVSTDWVDVLYDRGAVQNYDLSVSGGGEKATFYVSGNYFREKGTLVDTWFERYTLRANSDFTIGKRLKIGESLMAGLTKNDPQSVDRDGYVRASPALPLYNPDNAYGGYGTVDRNQYAYEGGNPLASELRVYRLDKGHRINTNLYADLEIFKGLNLRTSFGGNFRFDNNRTFSDKYLGGGAAANNTASLVQKYNEDITLIGNAVLTFDKTLGRHNLKAMAGYEVLRGDLLAFEALGSGFAGTLNVLNGAASASRTSFGTKDSDRLLSQFGRLNYAYQGKYLLTANIRRDGSNKFGKENFYGIFPSFSAGWRISQEGFMQNFPLVSDLKLRGSWGILGNSQGIPRYLAYATYTTSNTTYSFGANQDVVQGVRPTRFPNTQVKWEEIEQTDIGLDLSLLNNQITVTADYYIKNTYDLLTPVSVPRSSGYLSNAAYQSVADPILNIGQMQNKGFELSVGYRSRAGKPFAYNVSANASYNKNTVKRLNADDVITSGNWDGDGFVARTEVGQPLGYYYGYQVEGIFGGDDEVNAANELTADANTYYQNKGTGPGDFKYRDIGSFDANGKIIGVPDGRINAADKTFIGNPWPKWVLGFNAGASFRNFDLSLFLQGVQGVDRYNSFKSILTNLKGDYSMSTAALNRWTPENPGSGYPRIHRDDPNRNRTTVSDFYVEDGSYLRVKNVQLGYSLPAALAGKIKLSTLRLYVSGDNLFTFTRYSGIDPEFDANSNSDNGRGGNTEKGIDMGVYPQARTLLFGLQIGL</sequence>
<evidence type="ECO:0000256" key="2">
    <source>
        <dbReference type="ARBA" id="ARBA00022448"/>
    </source>
</evidence>
<dbReference type="InterPro" id="IPR023997">
    <property type="entry name" value="TonB-dep_OMP_SusC/RagA_CS"/>
</dbReference>
<dbReference type="NCBIfam" id="TIGR04056">
    <property type="entry name" value="OMP_RagA_SusC"/>
    <property type="match status" value="1"/>
</dbReference>
<evidence type="ECO:0000256" key="1">
    <source>
        <dbReference type="ARBA" id="ARBA00004571"/>
    </source>
</evidence>
<feature type="signal peptide" evidence="9">
    <location>
        <begin position="1"/>
        <end position="21"/>
    </location>
</feature>
<dbReference type="InterPro" id="IPR008969">
    <property type="entry name" value="CarboxyPept-like_regulatory"/>
</dbReference>
<evidence type="ECO:0000313" key="11">
    <source>
        <dbReference type="EMBL" id="CAA9228628.1"/>
    </source>
</evidence>
<dbReference type="InterPro" id="IPR023996">
    <property type="entry name" value="TonB-dep_OMP_SusC/RagA"/>
</dbReference>
<evidence type="ECO:0000256" key="9">
    <source>
        <dbReference type="SAM" id="SignalP"/>
    </source>
</evidence>
<evidence type="ECO:0000256" key="8">
    <source>
        <dbReference type="SAM" id="MobiDB-lite"/>
    </source>
</evidence>
<dbReference type="AlphaFoldDB" id="A0A6J4HM47"/>
<keyword evidence="6 7" id="KW-0998">Cell outer membrane</keyword>
<evidence type="ECO:0000259" key="10">
    <source>
        <dbReference type="Pfam" id="PF07715"/>
    </source>
</evidence>
<protein>
    <submittedName>
        <fullName evidence="11">Outer membrane TonB-dependent transporter, utilization system for glycans and polysaccharides (PUL), SusC family</fullName>
    </submittedName>
</protein>
<gene>
    <name evidence="11" type="ORF">AVDCRST_MAG56-807</name>
</gene>
<name>A0A6J4HM47_9SPHI</name>
<keyword evidence="2 7" id="KW-0813">Transport</keyword>
<proteinExistence type="inferred from homology"/>
<dbReference type="EMBL" id="CADCTQ010000075">
    <property type="protein sequence ID" value="CAA9228628.1"/>
    <property type="molecule type" value="Genomic_DNA"/>
</dbReference>
<keyword evidence="9" id="KW-0732">Signal</keyword>
<feature type="chain" id="PRO_5026860373" evidence="9">
    <location>
        <begin position="22"/>
        <end position="1172"/>
    </location>
</feature>
<keyword evidence="5 7" id="KW-0472">Membrane</keyword>
<dbReference type="InterPro" id="IPR039426">
    <property type="entry name" value="TonB-dep_rcpt-like"/>
</dbReference>
<dbReference type="InterPro" id="IPR036942">
    <property type="entry name" value="Beta-barrel_TonB_sf"/>
</dbReference>
<dbReference type="Pfam" id="PF07715">
    <property type="entry name" value="Plug"/>
    <property type="match status" value="1"/>
</dbReference>
<evidence type="ECO:0000256" key="5">
    <source>
        <dbReference type="ARBA" id="ARBA00023136"/>
    </source>
</evidence>
<evidence type="ECO:0000256" key="4">
    <source>
        <dbReference type="ARBA" id="ARBA00022692"/>
    </source>
</evidence>
<dbReference type="Pfam" id="PF13715">
    <property type="entry name" value="CarbopepD_reg_2"/>
    <property type="match status" value="1"/>
</dbReference>